<dbReference type="Gene3D" id="1.10.600.10">
    <property type="entry name" value="Farnesyl Diphosphate Synthase"/>
    <property type="match status" value="1"/>
</dbReference>
<organism evidence="1">
    <name type="scientific">marine sediment metagenome</name>
    <dbReference type="NCBI Taxonomy" id="412755"/>
    <lineage>
        <taxon>unclassified sequences</taxon>
        <taxon>metagenomes</taxon>
        <taxon>ecological metagenomes</taxon>
    </lineage>
</organism>
<dbReference type="AlphaFoldDB" id="X0YG38"/>
<gene>
    <name evidence="1" type="ORF">S01H1_82107</name>
</gene>
<dbReference type="SUPFAM" id="SSF48576">
    <property type="entry name" value="Terpenoid synthases"/>
    <property type="match status" value="1"/>
</dbReference>
<evidence type="ECO:0000313" key="1">
    <source>
        <dbReference type="EMBL" id="GAG47588.1"/>
    </source>
</evidence>
<reference evidence="1" key="1">
    <citation type="journal article" date="2014" name="Front. Microbiol.">
        <title>High frequency of phylogenetically diverse reductive dehalogenase-homologous genes in deep subseafloor sedimentary metagenomes.</title>
        <authorList>
            <person name="Kawai M."/>
            <person name="Futagami T."/>
            <person name="Toyoda A."/>
            <person name="Takaki Y."/>
            <person name="Nishi S."/>
            <person name="Hori S."/>
            <person name="Arai W."/>
            <person name="Tsubouchi T."/>
            <person name="Morono Y."/>
            <person name="Uchiyama I."/>
            <person name="Ito T."/>
            <person name="Fujiyama A."/>
            <person name="Inagaki F."/>
            <person name="Takami H."/>
        </authorList>
    </citation>
    <scope>NUCLEOTIDE SEQUENCE</scope>
    <source>
        <strain evidence="1">Expedition CK06-06</strain>
    </source>
</reference>
<proteinExistence type="predicted"/>
<dbReference type="EMBL" id="BARS01055637">
    <property type="protein sequence ID" value="GAG47588.1"/>
    <property type="molecule type" value="Genomic_DNA"/>
</dbReference>
<accession>X0YG38</accession>
<name>X0YG38_9ZZZZ</name>
<sequence>MAHSILKEITKPIKNDLAEFQIEFESALHSDVKLINTVCKYIIQRRGKRFRPILTILSAHICGKPTENTYRAASVM</sequence>
<dbReference type="InterPro" id="IPR008949">
    <property type="entry name" value="Isoprenoid_synthase_dom_sf"/>
</dbReference>
<protein>
    <recommendedName>
        <fullName evidence="2">Polyprenyl synthetase</fullName>
    </recommendedName>
</protein>
<feature type="non-terminal residue" evidence="1">
    <location>
        <position position="76"/>
    </location>
</feature>
<evidence type="ECO:0008006" key="2">
    <source>
        <dbReference type="Google" id="ProtNLM"/>
    </source>
</evidence>
<comment type="caution">
    <text evidence="1">The sequence shown here is derived from an EMBL/GenBank/DDBJ whole genome shotgun (WGS) entry which is preliminary data.</text>
</comment>